<evidence type="ECO:0000313" key="5">
    <source>
        <dbReference type="EMBL" id="GGL97506.1"/>
    </source>
</evidence>
<dbReference type="PROSITE" id="PS50297">
    <property type="entry name" value="ANK_REP_REGION"/>
    <property type="match status" value="4"/>
</dbReference>
<dbReference type="Proteomes" id="UP000661918">
    <property type="component" value="Unassembled WGS sequence"/>
</dbReference>
<dbReference type="SMART" id="SM00248">
    <property type="entry name" value="ANK"/>
    <property type="match status" value="4"/>
</dbReference>
<evidence type="ECO:0000256" key="1">
    <source>
        <dbReference type="ARBA" id="ARBA00022737"/>
    </source>
</evidence>
<keyword evidence="6" id="KW-1185">Reference proteome</keyword>
<evidence type="ECO:0000256" key="4">
    <source>
        <dbReference type="SAM" id="MobiDB-lite"/>
    </source>
</evidence>
<gene>
    <name evidence="5" type="ORF">GCM10010841_02360</name>
</gene>
<feature type="compositionally biased region" description="Basic and acidic residues" evidence="4">
    <location>
        <begin position="400"/>
        <end position="414"/>
    </location>
</feature>
<feature type="repeat" description="ANK" evidence="3">
    <location>
        <begin position="38"/>
        <end position="70"/>
    </location>
</feature>
<keyword evidence="1" id="KW-0677">Repeat</keyword>
<evidence type="ECO:0000313" key="6">
    <source>
        <dbReference type="Proteomes" id="UP000661918"/>
    </source>
</evidence>
<feature type="compositionally biased region" description="Polar residues" evidence="4">
    <location>
        <begin position="245"/>
        <end position="257"/>
    </location>
</feature>
<feature type="repeat" description="ANK" evidence="3">
    <location>
        <begin position="96"/>
        <end position="128"/>
    </location>
</feature>
<dbReference type="RefSeq" id="WP_229752753.1">
    <property type="nucleotide sequence ID" value="NZ_BMOM01000001.1"/>
</dbReference>
<accession>A0ABQ2GIN2</accession>
<protein>
    <recommendedName>
        <fullName evidence="7">Ankyrin repeat domain-containing protein</fullName>
    </recommendedName>
</protein>
<dbReference type="InterPro" id="IPR002110">
    <property type="entry name" value="Ankyrin_rpt"/>
</dbReference>
<dbReference type="PROSITE" id="PS50088">
    <property type="entry name" value="ANK_REPEAT"/>
    <property type="match status" value="4"/>
</dbReference>
<keyword evidence="2 3" id="KW-0040">ANK repeat</keyword>
<dbReference type="PANTHER" id="PTHR24198">
    <property type="entry name" value="ANKYRIN REPEAT AND PROTEIN KINASE DOMAIN-CONTAINING PROTEIN"/>
    <property type="match status" value="1"/>
</dbReference>
<comment type="caution">
    <text evidence="5">The sequence shown here is derived from an EMBL/GenBank/DDBJ whole genome shotgun (WGS) entry which is preliminary data.</text>
</comment>
<reference evidence="6" key="1">
    <citation type="journal article" date="2019" name="Int. J. Syst. Evol. Microbiol.">
        <title>The Global Catalogue of Microorganisms (GCM) 10K type strain sequencing project: providing services to taxonomists for standard genome sequencing and annotation.</title>
        <authorList>
            <consortium name="The Broad Institute Genomics Platform"/>
            <consortium name="The Broad Institute Genome Sequencing Center for Infectious Disease"/>
            <person name="Wu L."/>
            <person name="Ma J."/>
        </authorList>
    </citation>
    <scope>NUCLEOTIDE SEQUENCE [LARGE SCALE GENOMIC DNA]</scope>
    <source>
        <strain evidence="6">JCM 15443</strain>
    </source>
</reference>
<dbReference type="PANTHER" id="PTHR24198:SF165">
    <property type="entry name" value="ANKYRIN REPEAT-CONTAINING PROTEIN-RELATED"/>
    <property type="match status" value="1"/>
</dbReference>
<dbReference type="Pfam" id="PF12796">
    <property type="entry name" value="Ank_2"/>
    <property type="match status" value="2"/>
</dbReference>
<proteinExistence type="predicted"/>
<evidence type="ECO:0000256" key="2">
    <source>
        <dbReference type="ARBA" id="ARBA00023043"/>
    </source>
</evidence>
<feature type="repeat" description="ANK" evidence="3">
    <location>
        <begin position="164"/>
        <end position="196"/>
    </location>
</feature>
<feature type="region of interest" description="Disordered" evidence="4">
    <location>
        <begin position="223"/>
        <end position="308"/>
    </location>
</feature>
<organism evidence="5 6">
    <name type="scientific">Deinococcus aerophilus</name>
    <dbReference type="NCBI Taxonomy" id="522488"/>
    <lineage>
        <taxon>Bacteria</taxon>
        <taxon>Thermotogati</taxon>
        <taxon>Deinococcota</taxon>
        <taxon>Deinococci</taxon>
        <taxon>Deinococcales</taxon>
        <taxon>Deinococcaceae</taxon>
        <taxon>Deinococcus</taxon>
    </lineage>
</organism>
<name>A0ABQ2GIN2_9DEIO</name>
<evidence type="ECO:0000256" key="3">
    <source>
        <dbReference type="PROSITE-ProRule" id="PRU00023"/>
    </source>
</evidence>
<dbReference type="Gene3D" id="1.25.40.20">
    <property type="entry name" value="Ankyrin repeat-containing domain"/>
    <property type="match status" value="2"/>
</dbReference>
<feature type="repeat" description="ANK" evidence="3">
    <location>
        <begin position="131"/>
        <end position="163"/>
    </location>
</feature>
<feature type="compositionally biased region" description="Basic and acidic residues" evidence="4">
    <location>
        <begin position="382"/>
        <end position="391"/>
    </location>
</feature>
<dbReference type="InterPro" id="IPR036770">
    <property type="entry name" value="Ankyrin_rpt-contain_sf"/>
</dbReference>
<dbReference type="SUPFAM" id="SSF48403">
    <property type="entry name" value="Ankyrin repeat"/>
    <property type="match status" value="1"/>
</dbReference>
<dbReference type="EMBL" id="BMOM01000001">
    <property type="protein sequence ID" value="GGL97506.1"/>
    <property type="molecule type" value="Genomic_DNA"/>
</dbReference>
<sequence length="414" mass="43221">MTTPTKKELFLAIRANDPERLRTLVRHDHTLLEAVSPLGVSPVLFAVYYGHPELARLLVQEGAPLNVFEAAATGETGRLNEQLDADPALVNALSPDGFTPLGLAAFFGQEEVAALLLSRGADVNALSRNAMQVQPLHSAVAGNHLRLAARLLEAGAQVNAAQSGGFTPLMEAARNGNAALVETLLAHGATVEATNDDGRRAADLAEEEGHTAVAALLSPRQPQENGKAIGAGTGDTGTMSDERNANPNVIGSETTGETGAKTGFDTPDPKDDHQVVYTTTPPEDRVGSSDHGLGAPPEAPSSHDVTSQFDKLATRDVSAMEHTPEDAEFAGAQTVAGLGGENLDEVVPAPGLGVSPGLATSVEPRMRDIDPNPGYTPPSEEVPPHVGERPGDLPAGEPAELEHQIRDGTSNKRR</sequence>
<evidence type="ECO:0008006" key="7">
    <source>
        <dbReference type="Google" id="ProtNLM"/>
    </source>
</evidence>
<feature type="region of interest" description="Disordered" evidence="4">
    <location>
        <begin position="347"/>
        <end position="414"/>
    </location>
</feature>